<organism evidence="1 2">
    <name type="scientific">Amborella trichopoda</name>
    <dbReference type="NCBI Taxonomy" id="13333"/>
    <lineage>
        <taxon>Eukaryota</taxon>
        <taxon>Viridiplantae</taxon>
        <taxon>Streptophyta</taxon>
        <taxon>Embryophyta</taxon>
        <taxon>Tracheophyta</taxon>
        <taxon>Spermatophyta</taxon>
        <taxon>Magnoliopsida</taxon>
        <taxon>Amborellales</taxon>
        <taxon>Amborellaceae</taxon>
        <taxon>Amborella</taxon>
    </lineage>
</organism>
<keyword evidence="2" id="KW-1185">Reference proteome</keyword>
<dbReference type="Proteomes" id="UP000017836">
    <property type="component" value="Unassembled WGS sequence"/>
</dbReference>
<gene>
    <name evidence="1" type="ORF">AMTR_s00085p00167490</name>
</gene>
<proteinExistence type="predicted"/>
<reference evidence="2" key="1">
    <citation type="journal article" date="2013" name="Science">
        <title>The Amborella genome and the evolution of flowering plants.</title>
        <authorList>
            <consortium name="Amborella Genome Project"/>
        </authorList>
    </citation>
    <scope>NUCLEOTIDE SEQUENCE [LARGE SCALE GENOMIC DNA]</scope>
</reference>
<dbReference type="AlphaFoldDB" id="W1P586"/>
<sequence>MERVRRVGVEALGDQVSIEVSSEDSTEANDPVQRSCCGAEYEVAALGREYDCVSSVARYREGVREGSTAG</sequence>
<accession>W1P586</accession>
<evidence type="ECO:0000313" key="1">
    <source>
        <dbReference type="EMBL" id="ERN02731.1"/>
    </source>
</evidence>
<dbReference type="HOGENOM" id="CLU_2761182_0_0_1"/>
<name>W1P586_AMBTC</name>
<dbReference type="Gramene" id="ERN02731">
    <property type="protein sequence ID" value="ERN02731"/>
    <property type="gene ID" value="AMTR_s00085p00167490"/>
</dbReference>
<dbReference type="EMBL" id="KI394487">
    <property type="protein sequence ID" value="ERN02731.1"/>
    <property type="molecule type" value="Genomic_DNA"/>
</dbReference>
<protein>
    <submittedName>
        <fullName evidence="1">Uncharacterized protein</fullName>
    </submittedName>
</protein>
<evidence type="ECO:0000313" key="2">
    <source>
        <dbReference type="Proteomes" id="UP000017836"/>
    </source>
</evidence>